<feature type="region of interest" description="Disordered" evidence="6">
    <location>
        <begin position="239"/>
        <end position="263"/>
    </location>
</feature>
<accession>A0ABM9MFP6</accession>
<feature type="transmembrane region" description="Helical" evidence="7">
    <location>
        <begin position="21"/>
        <end position="44"/>
    </location>
</feature>
<dbReference type="Gene3D" id="3.40.30.10">
    <property type="entry name" value="Glutaredoxin"/>
    <property type="match status" value="1"/>
</dbReference>
<keyword evidence="7" id="KW-0472">Membrane</keyword>
<keyword evidence="2" id="KW-0732">Signal</keyword>
<dbReference type="RefSeq" id="WP_316510355.1">
    <property type="nucleotide sequence ID" value="NZ_OY726395.1"/>
</dbReference>
<keyword evidence="5" id="KW-0676">Redox-active center</keyword>
<evidence type="ECO:0000313" key="10">
    <source>
        <dbReference type="Proteomes" id="UP001190466"/>
    </source>
</evidence>
<evidence type="ECO:0000256" key="6">
    <source>
        <dbReference type="SAM" id="MobiDB-lite"/>
    </source>
</evidence>
<evidence type="ECO:0000256" key="1">
    <source>
        <dbReference type="ARBA" id="ARBA00005791"/>
    </source>
</evidence>
<dbReference type="SUPFAM" id="SSF52833">
    <property type="entry name" value="Thioredoxin-like"/>
    <property type="match status" value="1"/>
</dbReference>
<dbReference type="Pfam" id="PF13462">
    <property type="entry name" value="Thioredoxin_4"/>
    <property type="match status" value="1"/>
</dbReference>
<evidence type="ECO:0000256" key="4">
    <source>
        <dbReference type="ARBA" id="ARBA00023157"/>
    </source>
</evidence>
<dbReference type="InterPro" id="IPR012336">
    <property type="entry name" value="Thioredoxin-like_fold"/>
</dbReference>
<evidence type="ECO:0000256" key="3">
    <source>
        <dbReference type="ARBA" id="ARBA00023002"/>
    </source>
</evidence>
<sequence length="263" mass="27544">MAKSSKRPAKYDLKAADRKRNLAVQIGLTAIVVVFAVGLVFYIVSNGDKRQSGEAQAVRVETTSVIREEGGEQPKVVLSIYEDFLCPHCAQFEAAFGPTINKLVNSGAVAVDYYMLGIMDSPASQNGSTRAANAGYCVADADTSPAKEGFRRFHTALFMQQQPTGTPDDAMIETARQAGVTEGVAECINSGKYNDMVGGLAEATGITATPSVRINGEDYQQSTPQDLIAKVTEIVGEVPGLDSAPATPAPAPAPAPPAPAPAP</sequence>
<reference evidence="9 10" key="1">
    <citation type="submission" date="2023-08" db="EMBL/GenBank/DDBJ databases">
        <authorList>
            <person name="Folkvardsen B D."/>
            <person name="Norman A."/>
        </authorList>
    </citation>
    <scope>NUCLEOTIDE SEQUENCE [LARGE SCALE GENOMIC DNA]</scope>
    <source>
        <strain evidence="9 10">Mu0050</strain>
    </source>
</reference>
<comment type="similarity">
    <text evidence="1">Belongs to the thioredoxin family. DsbA subfamily.</text>
</comment>
<keyword evidence="7" id="KW-0812">Transmembrane</keyword>
<dbReference type="Proteomes" id="UP001190466">
    <property type="component" value="Chromosome"/>
</dbReference>
<dbReference type="CDD" id="cd02972">
    <property type="entry name" value="DsbA_family"/>
    <property type="match status" value="1"/>
</dbReference>
<evidence type="ECO:0000256" key="2">
    <source>
        <dbReference type="ARBA" id="ARBA00022729"/>
    </source>
</evidence>
<evidence type="ECO:0000256" key="7">
    <source>
        <dbReference type="SAM" id="Phobius"/>
    </source>
</evidence>
<keyword evidence="10" id="KW-1185">Reference proteome</keyword>
<keyword evidence="4" id="KW-1015">Disulfide bond</keyword>
<feature type="compositionally biased region" description="Pro residues" evidence="6">
    <location>
        <begin position="247"/>
        <end position="263"/>
    </location>
</feature>
<feature type="domain" description="Thioredoxin-like fold" evidence="8">
    <location>
        <begin position="70"/>
        <end position="227"/>
    </location>
</feature>
<dbReference type="InterPro" id="IPR036249">
    <property type="entry name" value="Thioredoxin-like_sf"/>
</dbReference>
<name>A0ABM9MFP6_9MYCO</name>
<keyword evidence="3" id="KW-0560">Oxidoreductase</keyword>
<keyword evidence="7" id="KW-1133">Transmembrane helix</keyword>
<evidence type="ECO:0000259" key="8">
    <source>
        <dbReference type="Pfam" id="PF13462"/>
    </source>
</evidence>
<evidence type="ECO:0000256" key="5">
    <source>
        <dbReference type="ARBA" id="ARBA00023284"/>
    </source>
</evidence>
<dbReference type="PANTHER" id="PTHR13887:SF14">
    <property type="entry name" value="DISULFIDE BOND FORMATION PROTEIN D"/>
    <property type="match status" value="1"/>
</dbReference>
<dbReference type="PANTHER" id="PTHR13887">
    <property type="entry name" value="GLUTATHIONE S-TRANSFERASE KAPPA"/>
    <property type="match status" value="1"/>
</dbReference>
<protein>
    <submittedName>
        <fullName evidence="9">Thioredoxin domain-containing protein</fullName>
    </submittedName>
</protein>
<organism evidence="9 10">
    <name type="scientific">[Mycobacterium] wendilense</name>
    <dbReference type="NCBI Taxonomy" id="3064284"/>
    <lineage>
        <taxon>Bacteria</taxon>
        <taxon>Bacillati</taxon>
        <taxon>Actinomycetota</taxon>
        <taxon>Actinomycetes</taxon>
        <taxon>Mycobacteriales</taxon>
        <taxon>Mycobacteriaceae</taxon>
        <taxon>Mycolicibacter</taxon>
    </lineage>
</organism>
<proteinExistence type="inferred from homology"/>
<dbReference type="EMBL" id="OY726395">
    <property type="protein sequence ID" value="CAJ1584048.1"/>
    <property type="molecule type" value="Genomic_DNA"/>
</dbReference>
<gene>
    <name evidence="9" type="ORF">MU0050_002964</name>
</gene>
<evidence type="ECO:0000313" key="9">
    <source>
        <dbReference type="EMBL" id="CAJ1584048.1"/>
    </source>
</evidence>